<evidence type="ECO:0000256" key="1">
    <source>
        <dbReference type="SAM" id="MobiDB-lite"/>
    </source>
</evidence>
<comment type="caution">
    <text evidence="2">The sequence shown here is derived from an EMBL/GenBank/DDBJ whole genome shotgun (WGS) entry which is preliminary data.</text>
</comment>
<name>A0A699L3F5_TANCI</name>
<protein>
    <submittedName>
        <fullName evidence="2">Uncharacterized protein</fullName>
    </submittedName>
</protein>
<sequence>AIVDIDLLLGEHLDTLSTGDSEIDFNPSMDIEELECLLPDDPVPVPWVFDEPLAWYGFSKITKKGSKPDKNEHEIVKNAQKPDPKTFSVY</sequence>
<accession>A0A699L3F5</accession>
<reference evidence="2" key="1">
    <citation type="journal article" date="2019" name="Sci. Rep.">
        <title>Draft genome of Tanacetum cinerariifolium, the natural source of mosquito coil.</title>
        <authorList>
            <person name="Yamashiro T."/>
            <person name="Shiraishi A."/>
            <person name="Satake H."/>
            <person name="Nakayama K."/>
        </authorList>
    </citation>
    <scope>NUCLEOTIDE SEQUENCE</scope>
</reference>
<dbReference type="EMBL" id="BKCJ010572292">
    <property type="protein sequence ID" value="GFB19313.1"/>
    <property type="molecule type" value="Genomic_DNA"/>
</dbReference>
<gene>
    <name evidence="2" type="ORF">Tci_691284</name>
</gene>
<proteinExistence type="predicted"/>
<feature type="compositionally biased region" description="Basic and acidic residues" evidence="1">
    <location>
        <begin position="66"/>
        <end position="84"/>
    </location>
</feature>
<dbReference type="AlphaFoldDB" id="A0A699L3F5"/>
<feature type="region of interest" description="Disordered" evidence="1">
    <location>
        <begin position="64"/>
        <end position="90"/>
    </location>
</feature>
<feature type="non-terminal residue" evidence="2">
    <location>
        <position position="1"/>
    </location>
</feature>
<evidence type="ECO:0000313" key="2">
    <source>
        <dbReference type="EMBL" id="GFB19313.1"/>
    </source>
</evidence>
<organism evidence="2">
    <name type="scientific">Tanacetum cinerariifolium</name>
    <name type="common">Dalmatian daisy</name>
    <name type="synonym">Chrysanthemum cinerariifolium</name>
    <dbReference type="NCBI Taxonomy" id="118510"/>
    <lineage>
        <taxon>Eukaryota</taxon>
        <taxon>Viridiplantae</taxon>
        <taxon>Streptophyta</taxon>
        <taxon>Embryophyta</taxon>
        <taxon>Tracheophyta</taxon>
        <taxon>Spermatophyta</taxon>
        <taxon>Magnoliopsida</taxon>
        <taxon>eudicotyledons</taxon>
        <taxon>Gunneridae</taxon>
        <taxon>Pentapetalae</taxon>
        <taxon>asterids</taxon>
        <taxon>campanulids</taxon>
        <taxon>Asterales</taxon>
        <taxon>Asteraceae</taxon>
        <taxon>Asteroideae</taxon>
        <taxon>Anthemideae</taxon>
        <taxon>Anthemidinae</taxon>
        <taxon>Tanacetum</taxon>
    </lineage>
</organism>